<accession>A0ABY8JQI2</accession>
<dbReference type="EMBL" id="CP121646">
    <property type="protein sequence ID" value="WFU67716.1"/>
    <property type="molecule type" value="Genomic_DNA"/>
</dbReference>
<feature type="transmembrane region" description="Helical" evidence="1">
    <location>
        <begin position="6"/>
        <end position="27"/>
    </location>
</feature>
<evidence type="ECO:0000313" key="3">
    <source>
        <dbReference type="Proteomes" id="UP001221546"/>
    </source>
</evidence>
<evidence type="ECO:0000256" key="1">
    <source>
        <dbReference type="SAM" id="Phobius"/>
    </source>
</evidence>
<keyword evidence="3" id="KW-1185">Reference proteome</keyword>
<dbReference type="RefSeq" id="WP_310885865.1">
    <property type="nucleotide sequence ID" value="NZ_CP121646.1"/>
</dbReference>
<protein>
    <submittedName>
        <fullName evidence="2">Uncharacterized protein</fullName>
    </submittedName>
</protein>
<dbReference type="Proteomes" id="UP001221546">
    <property type="component" value="Chromosome"/>
</dbReference>
<feature type="transmembrane region" description="Helical" evidence="1">
    <location>
        <begin position="124"/>
        <end position="146"/>
    </location>
</feature>
<name>A0ABY8JQI2_9BRAD</name>
<keyword evidence="1" id="KW-0812">Transmembrane</keyword>
<proteinExistence type="predicted"/>
<organism evidence="2 3">
    <name type="scientific">Bradyrhizobium brasilense</name>
    <dbReference type="NCBI Taxonomy" id="1419277"/>
    <lineage>
        <taxon>Bacteria</taxon>
        <taxon>Pseudomonadati</taxon>
        <taxon>Pseudomonadota</taxon>
        <taxon>Alphaproteobacteria</taxon>
        <taxon>Hyphomicrobiales</taxon>
        <taxon>Nitrobacteraceae</taxon>
        <taxon>Bradyrhizobium</taxon>
    </lineage>
</organism>
<evidence type="ECO:0000313" key="2">
    <source>
        <dbReference type="EMBL" id="WFU67716.1"/>
    </source>
</evidence>
<gene>
    <name evidence="2" type="ORF">QA636_20380</name>
</gene>
<keyword evidence="1" id="KW-1133">Transmembrane helix</keyword>
<reference evidence="2 3" key="1">
    <citation type="submission" date="2023-04" db="EMBL/GenBank/DDBJ databases">
        <title>Australian commercial rhizobial inoculants.</title>
        <authorList>
            <person name="Kohlmeier M.G."/>
            <person name="O'Hara G.W."/>
            <person name="Colombi E."/>
            <person name="Ramsay J.P."/>
            <person name="Terpolilli J."/>
        </authorList>
    </citation>
    <scope>NUCLEOTIDE SEQUENCE [LARGE SCALE GENOMIC DNA]</scope>
    <source>
        <strain evidence="2 3">CB627</strain>
    </source>
</reference>
<sequence length="165" mass="18331">MDYDLIRAALFILGGVLFYALLSRGLFRATEPSRQKALDIAERLFHSSQVSEARKAQLDRRLDEVYSNWQAWKLTFWMFEVALTLPFRRPRMPVVRDGIPHQFQKDFARFIINWMIATVGNSPAAALLFATLVLIALAFSASIAAISSCLAGDQNGGGAHGAKAT</sequence>
<keyword evidence="1" id="KW-0472">Membrane</keyword>